<dbReference type="PANTHER" id="PTHR21392">
    <property type="entry name" value="TRNA-URIDINE AMINOCARBOXYPROPYLTRANSFERASE 2"/>
    <property type="match status" value="1"/>
</dbReference>
<reference evidence="6 7" key="1">
    <citation type="submission" date="2016-08" db="EMBL/GenBank/DDBJ databases">
        <authorList>
            <person name="Seilhamer J.J."/>
        </authorList>
    </citation>
    <scope>NUCLEOTIDE SEQUENCE [LARGE SCALE GENOMIC DNA]</scope>
    <source>
        <strain evidence="6 7">PH27A</strain>
    </source>
</reference>
<evidence type="ECO:0000256" key="4">
    <source>
        <dbReference type="ARBA" id="ARBA00022694"/>
    </source>
</evidence>
<feature type="domain" description="DTW" evidence="5">
    <location>
        <begin position="27"/>
        <end position="221"/>
    </location>
</feature>
<dbReference type="STRING" id="197479.BFW38_14080"/>
<dbReference type="EMBL" id="MDTQ01000001">
    <property type="protein sequence ID" value="ODC05476.1"/>
    <property type="molecule type" value="Genomic_DNA"/>
</dbReference>
<protein>
    <recommendedName>
        <fullName evidence="1">tRNA-uridine aminocarboxypropyltransferase</fullName>
        <ecNumber evidence="1">2.5.1.25</ecNumber>
    </recommendedName>
</protein>
<organism evidence="6 7">
    <name type="scientific">Terasakiispira papahanaumokuakeensis</name>
    <dbReference type="NCBI Taxonomy" id="197479"/>
    <lineage>
        <taxon>Bacteria</taxon>
        <taxon>Pseudomonadati</taxon>
        <taxon>Pseudomonadota</taxon>
        <taxon>Gammaproteobacteria</taxon>
        <taxon>Oceanospirillales</taxon>
        <taxon>Terasakiispira</taxon>
    </lineage>
</organism>
<evidence type="ECO:0000256" key="1">
    <source>
        <dbReference type="ARBA" id="ARBA00012386"/>
    </source>
</evidence>
<sequence length="244" mass="27947">MRAIALADQEAKRAQAHSRPFLARGSAAIRCSACRLPAAQCICAYRVETQSYAQFWVIMHPEEAYKPTNTARLIGDVLPDTRYFGWYRTAPDAELLALLQDPRYQPFIIFPDDQEDVKPRVRELDLNTLGERIPVFILLDGTWRQARRIFRKSPYLADIPVLPLHHEMKIRYALRKPASEAHLCTAEAAMSLLMLSGDHQASEVLSHYFDVFNLHYAAARRHQAPGLAAPMRWLLDYRQNNTST</sequence>
<dbReference type="GO" id="GO:0016432">
    <property type="term" value="F:tRNA-uridine aminocarboxypropyltransferase activity"/>
    <property type="evidence" value="ECO:0007669"/>
    <property type="project" value="UniProtKB-EC"/>
</dbReference>
<dbReference type="GO" id="GO:0008033">
    <property type="term" value="P:tRNA processing"/>
    <property type="evidence" value="ECO:0007669"/>
    <property type="project" value="UniProtKB-KW"/>
</dbReference>
<keyword evidence="3" id="KW-0949">S-adenosyl-L-methionine</keyword>
<proteinExistence type="predicted"/>
<accession>A0A1E2VF73</accession>
<dbReference type="EC" id="2.5.1.25" evidence="1"/>
<name>A0A1E2VF73_9GAMM</name>
<dbReference type="Proteomes" id="UP000094291">
    <property type="component" value="Unassembled WGS sequence"/>
</dbReference>
<evidence type="ECO:0000256" key="2">
    <source>
        <dbReference type="ARBA" id="ARBA00022679"/>
    </source>
</evidence>
<evidence type="ECO:0000313" key="6">
    <source>
        <dbReference type="EMBL" id="ODC05476.1"/>
    </source>
</evidence>
<evidence type="ECO:0000256" key="3">
    <source>
        <dbReference type="ARBA" id="ARBA00022691"/>
    </source>
</evidence>
<keyword evidence="4" id="KW-0819">tRNA processing</keyword>
<dbReference type="PANTHER" id="PTHR21392:SF1">
    <property type="entry name" value="TRNA-URIDINE AMINOCARBOXYPROPYLTRANSFERASE"/>
    <property type="match status" value="1"/>
</dbReference>
<evidence type="ECO:0000313" key="7">
    <source>
        <dbReference type="Proteomes" id="UP000094291"/>
    </source>
</evidence>
<dbReference type="AlphaFoldDB" id="A0A1E2VF73"/>
<dbReference type="InterPro" id="IPR005636">
    <property type="entry name" value="DTW"/>
</dbReference>
<comment type="caution">
    <text evidence="6">The sequence shown here is derived from an EMBL/GenBank/DDBJ whole genome shotgun (WGS) entry which is preliminary data.</text>
</comment>
<keyword evidence="7" id="KW-1185">Reference proteome</keyword>
<gene>
    <name evidence="6" type="ORF">BFW38_14080</name>
</gene>
<dbReference type="Pfam" id="PF03942">
    <property type="entry name" value="DTW"/>
    <property type="match status" value="1"/>
</dbReference>
<evidence type="ECO:0000259" key="5">
    <source>
        <dbReference type="SMART" id="SM01144"/>
    </source>
</evidence>
<dbReference type="InterPro" id="IPR039262">
    <property type="entry name" value="DTWD2/TAPT"/>
</dbReference>
<keyword evidence="2" id="KW-0808">Transferase</keyword>
<dbReference type="SMART" id="SM01144">
    <property type="entry name" value="DTW"/>
    <property type="match status" value="1"/>
</dbReference>